<evidence type="ECO:0008006" key="3">
    <source>
        <dbReference type="Google" id="ProtNLM"/>
    </source>
</evidence>
<evidence type="ECO:0000313" key="1">
    <source>
        <dbReference type="EMBL" id="KRR24113.1"/>
    </source>
</evidence>
<reference evidence="1 2" key="1">
    <citation type="submission" date="2014-03" db="EMBL/GenBank/DDBJ databases">
        <title>Bradyrhizobium valentinum sp. nov., isolated from effective nodules of Lupinus mariae-josephae, a lupine endemic of basic-lime soils in Eastern Spain.</title>
        <authorList>
            <person name="Duran D."/>
            <person name="Rey L."/>
            <person name="Navarro A."/>
            <person name="Busquets A."/>
            <person name="Imperial J."/>
            <person name="Ruiz-Argueso T."/>
        </authorList>
    </citation>
    <scope>NUCLEOTIDE SEQUENCE [LARGE SCALE GENOMIC DNA]</scope>
    <source>
        <strain evidence="1 2">CCBAU 23086</strain>
    </source>
</reference>
<name>A0A0R3MW96_9BRAD</name>
<gene>
    <name evidence="1" type="ORF">CQ14_15400</name>
</gene>
<sequence length="98" mass="10870">MSERPGAAIAKSSPWAVSLTSRETDEWDVTEAICLLIGRFTTTADVWQQLPAGAAAFLSLGLHLETANQDFALRPDILRFAADRSIEIKFDIYDRTMP</sequence>
<dbReference type="Proteomes" id="UP000051660">
    <property type="component" value="Unassembled WGS sequence"/>
</dbReference>
<dbReference type="EMBL" id="LLYB01000065">
    <property type="protein sequence ID" value="KRR24113.1"/>
    <property type="molecule type" value="Genomic_DNA"/>
</dbReference>
<organism evidence="1 2">
    <name type="scientific">Bradyrhizobium lablabi</name>
    <dbReference type="NCBI Taxonomy" id="722472"/>
    <lineage>
        <taxon>Bacteria</taxon>
        <taxon>Pseudomonadati</taxon>
        <taxon>Pseudomonadota</taxon>
        <taxon>Alphaproteobacteria</taxon>
        <taxon>Hyphomicrobiales</taxon>
        <taxon>Nitrobacteraceae</taxon>
        <taxon>Bradyrhizobium</taxon>
    </lineage>
</organism>
<protein>
    <recommendedName>
        <fullName evidence="3">DUF4279 domain-containing protein</fullName>
    </recommendedName>
</protein>
<evidence type="ECO:0000313" key="2">
    <source>
        <dbReference type="Proteomes" id="UP000051660"/>
    </source>
</evidence>
<comment type="caution">
    <text evidence="1">The sequence shown here is derived from an EMBL/GenBank/DDBJ whole genome shotgun (WGS) entry which is preliminary data.</text>
</comment>
<accession>A0A0R3MW96</accession>
<proteinExistence type="predicted"/>
<dbReference type="AlphaFoldDB" id="A0A0R3MW96"/>